<name>A0A836N7Q6_ECOLX</name>
<organism evidence="2 3">
    <name type="scientific">Escherichia coli 2-460-02_S1_C1</name>
    <dbReference type="NCBI Taxonomy" id="1444044"/>
    <lineage>
        <taxon>Bacteria</taxon>
        <taxon>Pseudomonadati</taxon>
        <taxon>Pseudomonadota</taxon>
        <taxon>Gammaproteobacteria</taxon>
        <taxon>Enterobacterales</taxon>
        <taxon>Enterobacteriaceae</taxon>
        <taxon>Escherichia</taxon>
    </lineage>
</organism>
<dbReference type="EMBL" id="JOSS01000115">
    <property type="protein sequence ID" value="KEO23088.1"/>
    <property type="molecule type" value="Genomic_DNA"/>
</dbReference>
<evidence type="ECO:0000313" key="2">
    <source>
        <dbReference type="EMBL" id="KEO23088.1"/>
    </source>
</evidence>
<dbReference type="AlphaFoldDB" id="A0A836N7Q6"/>
<evidence type="ECO:0000313" key="3">
    <source>
        <dbReference type="Proteomes" id="UP000028038"/>
    </source>
</evidence>
<gene>
    <name evidence="2" type="ORF">AB05_5296</name>
</gene>
<reference evidence="2 3" key="1">
    <citation type="submission" date="2014-06" db="EMBL/GenBank/DDBJ databases">
        <title>Genetic Variability of E. coli after antibiotic treatment.</title>
        <authorList>
            <person name="Silbergeld E."/>
            <person name="Coles C."/>
            <person name="Seidman J.C."/>
            <person name="You Y."/>
            <person name="George J."/>
            <person name="Nadendla S."/>
            <person name="Daugherty S.C."/>
            <person name="Nagaraj S."/>
            <person name="Ott S."/>
            <person name="Klega K."/>
            <person name="Rasko D."/>
        </authorList>
    </citation>
    <scope>NUCLEOTIDE SEQUENCE [LARGE SCALE GENOMIC DNA]</scope>
    <source>
        <strain evidence="2 3">2-460-02_S1_C1</strain>
    </source>
</reference>
<accession>A0A836N7Q6</accession>
<sequence>MAKCDINVNTGNEGVMHKTNDKGQVVLIENIIFIAGMFYYVFGLKIQVPW</sequence>
<comment type="caution">
    <text evidence="2">The sequence shown here is derived from an EMBL/GenBank/DDBJ whole genome shotgun (WGS) entry which is preliminary data.</text>
</comment>
<keyword evidence="1" id="KW-0472">Membrane</keyword>
<evidence type="ECO:0000256" key="1">
    <source>
        <dbReference type="SAM" id="Phobius"/>
    </source>
</evidence>
<keyword evidence="1" id="KW-0812">Transmembrane</keyword>
<keyword evidence="1" id="KW-1133">Transmembrane helix</keyword>
<dbReference type="Proteomes" id="UP000028038">
    <property type="component" value="Unassembled WGS sequence"/>
</dbReference>
<protein>
    <submittedName>
        <fullName evidence="2">Uncharacterized protein</fullName>
    </submittedName>
</protein>
<feature type="transmembrane region" description="Helical" evidence="1">
    <location>
        <begin position="25"/>
        <end position="42"/>
    </location>
</feature>
<proteinExistence type="predicted"/>